<reference evidence="3" key="1">
    <citation type="submission" date="2021-08" db="EMBL/GenBank/DDBJ databases">
        <title>WGS assembly of Ceratopteris richardii.</title>
        <authorList>
            <person name="Marchant D.B."/>
            <person name="Chen G."/>
            <person name="Jenkins J."/>
            <person name="Shu S."/>
            <person name="Leebens-Mack J."/>
            <person name="Grimwood J."/>
            <person name="Schmutz J."/>
            <person name="Soltis P."/>
            <person name="Soltis D."/>
            <person name="Chen Z.-H."/>
        </authorList>
    </citation>
    <scope>NUCLEOTIDE SEQUENCE</scope>
    <source>
        <strain evidence="3">Whitten #5841</strain>
        <tissue evidence="3">Leaf</tissue>
    </source>
</reference>
<dbReference type="EMBL" id="CM035416">
    <property type="protein sequence ID" value="KAH7425103.1"/>
    <property type="molecule type" value="Genomic_DNA"/>
</dbReference>
<dbReference type="CDD" id="cd16449">
    <property type="entry name" value="RING-HC"/>
    <property type="match status" value="1"/>
</dbReference>
<organism evidence="3 4">
    <name type="scientific">Ceratopteris richardii</name>
    <name type="common">Triangle waterfern</name>
    <dbReference type="NCBI Taxonomy" id="49495"/>
    <lineage>
        <taxon>Eukaryota</taxon>
        <taxon>Viridiplantae</taxon>
        <taxon>Streptophyta</taxon>
        <taxon>Embryophyta</taxon>
        <taxon>Tracheophyta</taxon>
        <taxon>Polypodiopsida</taxon>
        <taxon>Polypodiidae</taxon>
        <taxon>Polypodiales</taxon>
        <taxon>Pteridineae</taxon>
        <taxon>Pteridaceae</taxon>
        <taxon>Parkerioideae</taxon>
        <taxon>Ceratopteris</taxon>
    </lineage>
</organism>
<sequence>MVNEPRHSADRRQGLSSAAVSGLGQKIVSLFSPIKKEGGMPRLAALLSCSVPPATPTGSSISCFSISYRPAGPRSLLICGSRSASFMQIEENGFPVTASHLSFEEMQIAEAYWRSVADESLHHGALIEQENFRSIVRSDLREEAEGSPMQISPSSTIIQCCSTPIDSRLCPDRNEGAMATSDCRRIALQNRRTHSWRLNTMLDDSPNLIQSYKERISRSSEFPLSKPVEAGNVSMPSSRLTERHAARSSTTLFSLIPRDIDIEMETSNKRSTTSVSLLTLLQQENVRCSFEYSAFQAALEALQEKDNEDDLEQAGKGLDESMISASHRNTDRAVPMLSCCICMTSPKGAALIPCGHTFCRACSRQLSSCPLCNITIIQVLDIF</sequence>
<dbReference type="AlphaFoldDB" id="A0A8T2TTS4"/>
<accession>A0A8T2TTS4</accession>
<feature type="domain" description="RING-type" evidence="2">
    <location>
        <begin position="339"/>
        <end position="373"/>
    </location>
</feature>
<name>A0A8T2TTS4_CERRI</name>
<evidence type="ECO:0000313" key="3">
    <source>
        <dbReference type="EMBL" id="KAH7425103.1"/>
    </source>
</evidence>
<evidence type="ECO:0000256" key="1">
    <source>
        <dbReference type="PROSITE-ProRule" id="PRU00175"/>
    </source>
</evidence>
<dbReference type="GO" id="GO:0008270">
    <property type="term" value="F:zinc ion binding"/>
    <property type="evidence" value="ECO:0007669"/>
    <property type="project" value="UniProtKB-KW"/>
</dbReference>
<dbReference type="PROSITE" id="PS50089">
    <property type="entry name" value="ZF_RING_2"/>
    <property type="match status" value="1"/>
</dbReference>
<keyword evidence="1" id="KW-0862">Zinc</keyword>
<dbReference type="Proteomes" id="UP000825935">
    <property type="component" value="Chromosome 11"/>
</dbReference>
<dbReference type="SMART" id="SM00184">
    <property type="entry name" value="RING"/>
    <property type="match status" value="1"/>
</dbReference>
<keyword evidence="4" id="KW-1185">Reference proteome</keyword>
<comment type="caution">
    <text evidence="3">The sequence shown here is derived from an EMBL/GenBank/DDBJ whole genome shotgun (WGS) entry which is preliminary data.</text>
</comment>
<dbReference type="InterPro" id="IPR001841">
    <property type="entry name" value="Znf_RING"/>
</dbReference>
<proteinExistence type="predicted"/>
<keyword evidence="1" id="KW-0479">Metal-binding</keyword>
<dbReference type="PANTHER" id="PTHR46629">
    <property type="entry name" value="OS01G0917900 PROTEIN"/>
    <property type="match status" value="1"/>
</dbReference>
<dbReference type="SUPFAM" id="SSF57850">
    <property type="entry name" value="RING/U-box"/>
    <property type="match status" value="1"/>
</dbReference>
<dbReference type="Pfam" id="PF13920">
    <property type="entry name" value="zf-C3HC4_3"/>
    <property type="match status" value="1"/>
</dbReference>
<dbReference type="InterPro" id="IPR013083">
    <property type="entry name" value="Znf_RING/FYVE/PHD"/>
</dbReference>
<keyword evidence="1" id="KW-0863">Zinc-finger</keyword>
<protein>
    <recommendedName>
        <fullName evidence="2">RING-type domain-containing protein</fullName>
    </recommendedName>
</protein>
<evidence type="ECO:0000259" key="2">
    <source>
        <dbReference type="PROSITE" id="PS50089"/>
    </source>
</evidence>
<gene>
    <name evidence="3" type="ORF">KP509_11G040000</name>
</gene>
<dbReference type="OrthoDB" id="1711136at2759"/>
<dbReference type="Gene3D" id="3.30.40.10">
    <property type="entry name" value="Zinc/RING finger domain, C3HC4 (zinc finger)"/>
    <property type="match status" value="1"/>
</dbReference>
<evidence type="ECO:0000313" key="4">
    <source>
        <dbReference type="Proteomes" id="UP000825935"/>
    </source>
</evidence>